<evidence type="ECO:0000256" key="2">
    <source>
        <dbReference type="ARBA" id="ARBA00022692"/>
    </source>
</evidence>
<organism evidence="7 8">
    <name type="scientific">Clostridium oceanicum</name>
    <dbReference type="NCBI Taxonomy" id="1543"/>
    <lineage>
        <taxon>Bacteria</taxon>
        <taxon>Bacillati</taxon>
        <taxon>Bacillota</taxon>
        <taxon>Clostridia</taxon>
        <taxon>Eubacteriales</taxon>
        <taxon>Clostridiaceae</taxon>
        <taxon>Clostridium</taxon>
    </lineage>
</organism>
<keyword evidence="4" id="KW-0472">Membrane</keyword>
<dbReference type="RefSeq" id="WP_343762966.1">
    <property type="nucleotide sequence ID" value="NZ_BAAACG010000013.1"/>
</dbReference>
<evidence type="ECO:0000256" key="1">
    <source>
        <dbReference type="ARBA" id="ARBA00004127"/>
    </source>
</evidence>
<keyword evidence="2" id="KW-0812">Transmembrane</keyword>
<evidence type="ECO:0000256" key="3">
    <source>
        <dbReference type="ARBA" id="ARBA00022989"/>
    </source>
</evidence>
<evidence type="ECO:0000259" key="6">
    <source>
        <dbReference type="Pfam" id="PF06803"/>
    </source>
</evidence>
<evidence type="ECO:0000256" key="5">
    <source>
        <dbReference type="SAM" id="MobiDB-lite"/>
    </source>
</evidence>
<protein>
    <submittedName>
        <fullName evidence="7">DUF1232 domain-containing protein</fullName>
    </submittedName>
</protein>
<feature type="domain" description="DUF1232" evidence="6">
    <location>
        <begin position="221"/>
        <end position="256"/>
    </location>
</feature>
<dbReference type="Pfam" id="PF06803">
    <property type="entry name" value="DUF1232"/>
    <property type="match status" value="1"/>
</dbReference>
<sequence length="347" mass="39733">MKLSAVNVTLSKSDIMTLIRDYLDVEGLNIKDININEFIEIEGSYKRGKEFSFKAKFALGSVNQNILNVRILKINLLGLKIISAIKNTALKAVTKKFKEYGLKSNKDNVKVDLDILSKKIPYVYFKINGIEVLKNTIKVSVDNFVYSKDIKEEKVKDTKTKTKKSNFLKPKKDAYSNIRFDINKKVPNKYKPVFEFAMVVPDITVLLYRLFRNPRVDRKMKVLIGSILTYVVSPIDIIPSFIPVLGEIDDLAVLFFGLNKVIEEVPKDIILSNWQGKDNIFELVKKGIEFISNKLGGKNIEKIINMVLNIVNDFNEDSSKPHSNKSYKNRQHKNNKNNNHINAVSQK</sequence>
<comment type="caution">
    <text evidence="7">The sequence shown here is derived from an EMBL/GenBank/DDBJ whole genome shotgun (WGS) entry which is preliminary data.</text>
</comment>
<reference evidence="8" key="1">
    <citation type="journal article" date="2019" name="Int. J. Syst. Evol. Microbiol.">
        <title>The Global Catalogue of Microorganisms (GCM) 10K type strain sequencing project: providing services to taxonomists for standard genome sequencing and annotation.</title>
        <authorList>
            <consortium name="The Broad Institute Genomics Platform"/>
            <consortium name="The Broad Institute Genome Sequencing Center for Infectious Disease"/>
            <person name="Wu L."/>
            <person name="Ma J."/>
        </authorList>
    </citation>
    <scope>NUCLEOTIDE SEQUENCE [LARGE SCALE GENOMIC DNA]</scope>
    <source>
        <strain evidence="8">JCM 1407</strain>
    </source>
</reference>
<gene>
    <name evidence="7" type="ORF">GCM10008906_30960</name>
</gene>
<name>A0ABP3UYS6_9CLOT</name>
<dbReference type="InterPro" id="IPR010652">
    <property type="entry name" value="DUF1232"/>
</dbReference>
<proteinExistence type="predicted"/>
<comment type="subcellular location">
    <subcellularLocation>
        <location evidence="1">Endomembrane system</location>
        <topology evidence="1">Multi-pass membrane protein</topology>
    </subcellularLocation>
</comment>
<accession>A0ABP3UYS6</accession>
<feature type="compositionally biased region" description="Basic residues" evidence="5">
    <location>
        <begin position="322"/>
        <end position="335"/>
    </location>
</feature>
<dbReference type="Proteomes" id="UP001501510">
    <property type="component" value="Unassembled WGS sequence"/>
</dbReference>
<evidence type="ECO:0000313" key="8">
    <source>
        <dbReference type="Proteomes" id="UP001501510"/>
    </source>
</evidence>
<dbReference type="EMBL" id="BAAACG010000013">
    <property type="protein sequence ID" value="GAA0745081.1"/>
    <property type="molecule type" value="Genomic_DNA"/>
</dbReference>
<feature type="region of interest" description="Disordered" evidence="5">
    <location>
        <begin position="318"/>
        <end position="347"/>
    </location>
</feature>
<evidence type="ECO:0000256" key="4">
    <source>
        <dbReference type="ARBA" id="ARBA00023136"/>
    </source>
</evidence>
<feature type="compositionally biased region" description="Low complexity" evidence="5">
    <location>
        <begin position="336"/>
        <end position="347"/>
    </location>
</feature>
<evidence type="ECO:0000313" key="7">
    <source>
        <dbReference type="EMBL" id="GAA0745081.1"/>
    </source>
</evidence>
<keyword evidence="3" id="KW-1133">Transmembrane helix</keyword>
<keyword evidence="8" id="KW-1185">Reference proteome</keyword>